<reference evidence="2" key="3">
    <citation type="submission" date="2025-09" db="UniProtKB">
        <authorList>
            <consortium name="Ensembl"/>
        </authorList>
    </citation>
    <scope>IDENTIFICATION</scope>
</reference>
<reference evidence="2" key="1">
    <citation type="submission" date="2014-08" db="EMBL/GenBank/DDBJ databases">
        <authorList>
            <person name="Senf B."/>
            <person name="Petzold A."/>
            <person name="Downie B.R."/>
            <person name="Koch P."/>
            <person name="Platzer M."/>
        </authorList>
    </citation>
    <scope>NUCLEOTIDE SEQUENCE [LARGE SCALE GENOMIC DNA]</scope>
    <source>
        <strain evidence="2">GRZ</strain>
    </source>
</reference>
<proteinExistence type="predicted"/>
<dbReference type="AlphaFoldDB" id="A0A8C6KR53"/>
<name>A0A8C6KR53_NOTFU</name>
<feature type="region of interest" description="Disordered" evidence="1">
    <location>
        <begin position="28"/>
        <end position="52"/>
    </location>
</feature>
<reference evidence="2" key="2">
    <citation type="submission" date="2025-08" db="UniProtKB">
        <authorList>
            <consortium name="Ensembl"/>
        </authorList>
    </citation>
    <scope>IDENTIFICATION</scope>
</reference>
<protein>
    <submittedName>
        <fullName evidence="2">Uncharacterized protein</fullName>
    </submittedName>
</protein>
<accession>A0A8C6KR53</accession>
<organism evidence="2 3">
    <name type="scientific">Nothobranchius furzeri</name>
    <name type="common">Turquoise killifish</name>
    <dbReference type="NCBI Taxonomy" id="105023"/>
    <lineage>
        <taxon>Eukaryota</taxon>
        <taxon>Metazoa</taxon>
        <taxon>Chordata</taxon>
        <taxon>Craniata</taxon>
        <taxon>Vertebrata</taxon>
        <taxon>Euteleostomi</taxon>
        <taxon>Actinopterygii</taxon>
        <taxon>Neopterygii</taxon>
        <taxon>Teleostei</taxon>
        <taxon>Neoteleostei</taxon>
        <taxon>Acanthomorphata</taxon>
        <taxon>Ovalentaria</taxon>
        <taxon>Atherinomorphae</taxon>
        <taxon>Cyprinodontiformes</taxon>
        <taxon>Nothobranchiidae</taxon>
        <taxon>Nothobranchius</taxon>
    </lineage>
</organism>
<dbReference type="Proteomes" id="UP000694548">
    <property type="component" value="Chromosome sgr02"/>
</dbReference>
<evidence type="ECO:0000313" key="3">
    <source>
        <dbReference type="Proteomes" id="UP000694548"/>
    </source>
</evidence>
<evidence type="ECO:0000256" key="1">
    <source>
        <dbReference type="SAM" id="MobiDB-lite"/>
    </source>
</evidence>
<dbReference type="Ensembl" id="ENSNFUT00015006563.1">
    <property type="protein sequence ID" value="ENSNFUP00015006230.1"/>
    <property type="gene ID" value="ENSNFUG00015003109.1"/>
</dbReference>
<keyword evidence="3" id="KW-1185">Reference proteome</keyword>
<evidence type="ECO:0000313" key="2">
    <source>
        <dbReference type="Ensembl" id="ENSNFUP00015006230.1"/>
    </source>
</evidence>
<sequence>MQAAQPQYDFFSEDNNVKWKGLLVPSLEKVHNTDPQHTHNTDPQHTHNMDPQ</sequence>